<keyword evidence="3" id="KW-1185">Reference proteome</keyword>
<evidence type="ECO:0000313" key="3">
    <source>
        <dbReference type="Proteomes" id="UP001301012"/>
    </source>
</evidence>
<organism evidence="2 3">
    <name type="scientific">Romboutsia sedimentorum</name>
    <dbReference type="NCBI Taxonomy" id="1368474"/>
    <lineage>
        <taxon>Bacteria</taxon>
        <taxon>Bacillati</taxon>
        <taxon>Bacillota</taxon>
        <taxon>Clostridia</taxon>
        <taxon>Peptostreptococcales</taxon>
        <taxon>Peptostreptococcaceae</taxon>
        <taxon>Romboutsia</taxon>
    </lineage>
</organism>
<name>A0ABT7E701_9FIRM</name>
<keyword evidence="1" id="KW-0732">Signal</keyword>
<dbReference type="EMBL" id="JASKYM010000001">
    <property type="protein sequence ID" value="MDK2562713.1"/>
    <property type="molecule type" value="Genomic_DNA"/>
</dbReference>
<sequence length="213" mass="24236">MKRAIKTLSVLCGGLLFISPITSTIFAQGTNDKPESALVENIDKTTNKQTMPNNELKVDRVNKEEVVKPNIPKVEVKNETTKLETKNEVVKQKVKDEVTKPQIKEETIKNEVIKKEETPVVENNKKEETVEQNTVKVIDVLSQQQAKELLQMYKKDANYAYQGDENTFNVLAQRGLSGYVFLPDYDTDLGFFVDKNTANIYYFHPSGYLELAL</sequence>
<gene>
    <name evidence="2" type="ORF">QOZ84_04055</name>
</gene>
<dbReference type="RefSeq" id="WP_284131677.1">
    <property type="nucleotide sequence ID" value="NZ_JASKYM010000001.1"/>
</dbReference>
<evidence type="ECO:0000256" key="1">
    <source>
        <dbReference type="SAM" id="SignalP"/>
    </source>
</evidence>
<accession>A0ABT7E701</accession>
<reference evidence="2 3" key="1">
    <citation type="submission" date="2023-05" db="EMBL/GenBank/DDBJ databases">
        <title>Rombocin, a short stable natural nisin variant, displays selective antimicrobial activity against Listeria monocytogenes and employs dual mode of action to kill target bacterial strains.</title>
        <authorList>
            <person name="Wambui J."/>
            <person name="Stephan R."/>
            <person name="Kuipers O.P."/>
        </authorList>
    </citation>
    <scope>NUCLEOTIDE SEQUENCE [LARGE SCALE GENOMIC DNA]</scope>
    <source>
        <strain evidence="2 3">RC002</strain>
    </source>
</reference>
<dbReference type="Proteomes" id="UP001301012">
    <property type="component" value="Unassembled WGS sequence"/>
</dbReference>
<evidence type="ECO:0000313" key="2">
    <source>
        <dbReference type="EMBL" id="MDK2562713.1"/>
    </source>
</evidence>
<proteinExistence type="predicted"/>
<comment type="caution">
    <text evidence="2">The sequence shown here is derived from an EMBL/GenBank/DDBJ whole genome shotgun (WGS) entry which is preliminary data.</text>
</comment>
<protein>
    <submittedName>
        <fullName evidence="2">Uncharacterized protein</fullName>
    </submittedName>
</protein>
<feature type="signal peptide" evidence="1">
    <location>
        <begin position="1"/>
        <end position="27"/>
    </location>
</feature>
<feature type="chain" id="PRO_5045918626" evidence="1">
    <location>
        <begin position="28"/>
        <end position="213"/>
    </location>
</feature>